<evidence type="ECO:0000313" key="1">
    <source>
        <dbReference type="EMBL" id="KAJ8305136.1"/>
    </source>
</evidence>
<evidence type="ECO:0000313" key="2">
    <source>
        <dbReference type="Proteomes" id="UP001217089"/>
    </source>
</evidence>
<organism evidence="1 2">
    <name type="scientific">Tegillarca granosa</name>
    <name type="common">Malaysian cockle</name>
    <name type="synonym">Anadara granosa</name>
    <dbReference type="NCBI Taxonomy" id="220873"/>
    <lineage>
        <taxon>Eukaryota</taxon>
        <taxon>Metazoa</taxon>
        <taxon>Spiralia</taxon>
        <taxon>Lophotrochozoa</taxon>
        <taxon>Mollusca</taxon>
        <taxon>Bivalvia</taxon>
        <taxon>Autobranchia</taxon>
        <taxon>Pteriomorphia</taxon>
        <taxon>Arcoida</taxon>
        <taxon>Arcoidea</taxon>
        <taxon>Arcidae</taxon>
        <taxon>Tegillarca</taxon>
    </lineage>
</organism>
<dbReference type="PROSITE" id="PS51257">
    <property type="entry name" value="PROKAR_LIPOPROTEIN"/>
    <property type="match status" value="1"/>
</dbReference>
<dbReference type="EMBL" id="JARBDR010000854">
    <property type="protein sequence ID" value="KAJ8305136.1"/>
    <property type="molecule type" value="Genomic_DNA"/>
</dbReference>
<protein>
    <submittedName>
        <fullName evidence="1">Uncharacterized protein</fullName>
    </submittedName>
</protein>
<keyword evidence="2" id="KW-1185">Reference proteome</keyword>
<name>A0ABQ9EIR6_TEGGR</name>
<gene>
    <name evidence="1" type="ORF">KUTeg_017311</name>
</gene>
<reference evidence="1 2" key="1">
    <citation type="submission" date="2022-12" db="EMBL/GenBank/DDBJ databases">
        <title>Chromosome-level genome of Tegillarca granosa.</title>
        <authorList>
            <person name="Kim J."/>
        </authorList>
    </citation>
    <scope>NUCLEOTIDE SEQUENCE [LARGE SCALE GENOMIC DNA]</scope>
    <source>
        <strain evidence="1">Teg-2019</strain>
        <tissue evidence="1">Adductor muscle</tissue>
    </source>
</reference>
<proteinExistence type="predicted"/>
<accession>A0ABQ9EIR6</accession>
<sequence length="69" mass="8391">MRHAPRYFYFIGLFMQSCYSRSKRRVDNSQESLSQWEEYERLGNRHESAAYQQIHYKGDDTIEMSSVYI</sequence>
<comment type="caution">
    <text evidence="1">The sequence shown here is derived from an EMBL/GenBank/DDBJ whole genome shotgun (WGS) entry which is preliminary data.</text>
</comment>
<dbReference type="Proteomes" id="UP001217089">
    <property type="component" value="Unassembled WGS sequence"/>
</dbReference>